<keyword evidence="1" id="KW-0472">Membrane</keyword>
<gene>
    <name evidence="3" type="ORF">H4Q32_024804</name>
</gene>
<keyword evidence="4" id="KW-1185">Reference proteome</keyword>
<evidence type="ECO:0000313" key="3">
    <source>
        <dbReference type="EMBL" id="KAI2646574.1"/>
    </source>
</evidence>
<protein>
    <submittedName>
        <fullName evidence="3">MAM domain-containing glycosylphosphatidylinositol anchor protein 2</fullName>
    </submittedName>
</protein>
<evidence type="ECO:0000259" key="2">
    <source>
        <dbReference type="SMART" id="SM00409"/>
    </source>
</evidence>
<dbReference type="InterPro" id="IPR036179">
    <property type="entry name" value="Ig-like_dom_sf"/>
</dbReference>
<name>A0ABQ8L8B1_LABRO</name>
<dbReference type="Pfam" id="PF07686">
    <property type="entry name" value="V-set"/>
    <property type="match status" value="1"/>
</dbReference>
<dbReference type="Gene3D" id="2.60.40.10">
    <property type="entry name" value="Immunoglobulins"/>
    <property type="match status" value="1"/>
</dbReference>
<accession>A0ABQ8L8B1</accession>
<sequence>MFYTEQTFLVELLNFYLFIYFLMYFSLNLFKTNKTKQKCCVSGVFGDKDAVKSVFVTEGDSVTLNTDVEVQKDDRILWTFKMDNSDTLIAEIIRENNYIDDSIVAFRDRLQMDSQTGSLTIRNIRTEHSGLYKLQILIKKIISHKSFTVAVYGE</sequence>
<evidence type="ECO:0000313" key="4">
    <source>
        <dbReference type="Proteomes" id="UP000830375"/>
    </source>
</evidence>
<evidence type="ECO:0000256" key="1">
    <source>
        <dbReference type="SAM" id="Phobius"/>
    </source>
</evidence>
<proteinExistence type="predicted"/>
<dbReference type="InterPro" id="IPR003599">
    <property type="entry name" value="Ig_sub"/>
</dbReference>
<dbReference type="Proteomes" id="UP000830375">
    <property type="component" value="Unassembled WGS sequence"/>
</dbReference>
<dbReference type="EMBL" id="JACTAM010001146">
    <property type="protein sequence ID" value="KAI2646574.1"/>
    <property type="molecule type" value="Genomic_DNA"/>
</dbReference>
<keyword evidence="1" id="KW-1133">Transmembrane helix</keyword>
<dbReference type="SUPFAM" id="SSF48726">
    <property type="entry name" value="Immunoglobulin"/>
    <property type="match status" value="1"/>
</dbReference>
<dbReference type="InterPro" id="IPR013106">
    <property type="entry name" value="Ig_V-set"/>
</dbReference>
<comment type="caution">
    <text evidence="3">The sequence shown here is derived from an EMBL/GenBank/DDBJ whole genome shotgun (WGS) entry which is preliminary data.</text>
</comment>
<reference evidence="3 4" key="1">
    <citation type="submission" date="2022-01" db="EMBL/GenBank/DDBJ databases">
        <title>A high-quality chromosome-level genome assembly of rohu carp, Labeo rohita.</title>
        <authorList>
            <person name="Arick M.A. II"/>
            <person name="Hsu C.-Y."/>
            <person name="Magbanua Z."/>
            <person name="Pechanova O."/>
            <person name="Grover C."/>
            <person name="Miller E."/>
            <person name="Thrash A."/>
            <person name="Ezzel L."/>
            <person name="Alam S."/>
            <person name="Benzie J."/>
            <person name="Hamilton M."/>
            <person name="Karsi A."/>
            <person name="Lawrence M.L."/>
            <person name="Peterson D.G."/>
        </authorList>
    </citation>
    <scope>NUCLEOTIDE SEQUENCE [LARGE SCALE GENOMIC DNA]</scope>
    <source>
        <strain evidence="4">BAU-BD-2019</strain>
        <tissue evidence="3">Blood</tissue>
    </source>
</reference>
<dbReference type="InterPro" id="IPR013783">
    <property type="entry name" value="Ig-like_fold"/>
</dbReference>
<dbReference type="PANTHER" id="PTHR21063:SF4">
    <property type="entry name" value="CD48 ANTIGEN-RELATED"/>
    <property type="match status" value="1"/>
</dbReference>
<feature type="transmembrane region" description="Helical" evidence="1">
    <location>
        <begin position="12"/>
        <end position="30"/>
    </location>
</feature>
<dbReference type="SMART" id="SM00409">
    <property type="entry name" value="IG"/>
    <property type="match status" value="1"/>
</dbReference>
<organism evidence="3 4">
    <name type="scientific">Labeo rohita</name>
    <name type="common">Indian major carp</name>
    <name type="synonym">Cyprinus rohita</name>
    <dbReference type="NCBI Taxonomy" id="84645"/>
    <lineage>
        <taxon>Eukaryota</taxon>
        <taxon>Metazoa</taxon>
        <taxon>Chordata</taxon>
        <taxon>Craniata</taxon>
        <taxon>Vertebrata</taxon>
        <taxon>Euteleostomi</taxon>
        <taxon>Actinopterygii</taxon>
        <taxon>Neopterygii</taxon>
        <taxon>Teleostei</taxon>
        <taxon>Ostariophysi</taxon>
        <taxon>Cypriniformes</taxon>
        <taxon>Cyprinidae</taxon>
        <taxon>Labeoninae</taxon>
        <taxon>Labeonini</taxon>
        <taxon>Labeo</taxon>
    </lineage>
</organism>
<dbReference type="PANTHER" id="PTHR21063">
    <property type="entry name" value="LFA-3"/>
    <property type="match status" value="1"/>
</dbReference>
<keyword evidence="1" id="KW-0812">Transmembrane</keyword>
<feature type="domain" description="Immunoglobulin" evidence="2">
    <location>
        <begin position="51"/>
        <end position="152"/>
    </location>
</feature>